<dbReference type="InterPro" id="IPR036770">
    <property type="entry name" value="Ankyrin_rpt-contain_sf"/>
</dbReference>
<keyword evidence="2" id="KW-1185">Reference proteome</keyword>
<evidence type="ECO:0000313" key="1">
    <source>
        <dbReference type="EMBL" id="CEM14173.1"/>
    </source>
</evidence>
<dbReference type="InParanoid" id="A0A0G4FKP7"/>
<dbReference type="Proteomes" id="UP000041254">
    <property type="component" value="Unassembled WGS sequence"/>
</dbReference>
<accession>A0A0G4FKP7</accession>
<reference evidence="1 2" key="1">
    <citation type="submission" date="2014-11" db="EMBL/GenBank/DDBJ databases">
        <authorList>
            <person name="Zhu J."/>
            <person name="Qi W."/>
            <person name="Song R."/>
        </authorList>
    </citation>
    <scope>NUCLEOTIDE SEQUENCE [LARGE SCALE GENOMIC DNA]</scope>
</reference>
<dbReference type="PhylomeDB" id="A0A0G4FKP7"/>
<evidence type="ECO:0000313" key="2">
    <source>
        <dbReference type="Proteomes" id="UP000041254"/>
    </source>
</evidence>
<dbReference type="VEuPathDB" id="CryptoDB:Vbra_21315"/>
<sequence length="651" mass="71872">MANQFRWWLVVGGKTHRMAPPSPTCDGWRVCVPIPPGRHPYQYVVTDSNGLTVKRMRVKRAVPSRHSAALLIVFDTSTEINWCRNWAAVTPSEQISNQRAQGEFERAFTPSLFFGSNQPPPAFTVLPDPDALPAWLHDTAVIHTHEVGGWPCHPPTSVDFDGGACHLTKQLAIGIACGTIDEAGAQRLIDRGADLNKGVKAHERHLSLIGLVVYHTGSAAGKVLRVLLEAGAPIDMGGAAEAIPFAVRVGRWPLLEILLQPQYSCSAHVAGTSLLSQLQEREEDEKGLSPDDHLRLVKKIGEVAPSVLTEVDRDGMQPIHRYCQDPLATAKSQKWLIEYFVKVCGRAVVNTPDGEGMRPLWHASLNLTGARRKATIEGLYRYGAAEHINTPRNDGRTLLYHLAVLASEVTWRPVDKKDKDVSHLVELLSHGASVTAAGVTPERAIALAEEKRQPRRRRRCDDYDCDSDYDSDYDYDSDDEEDHYPAKWILHVYGTYLNRTMPRRSIRAINTALRPSRSITASLTRPIPISETTHITLPSEIQTTIAAYLTPAPSIPIGEAPLSTRINQAVEQYVRAATRSIIQDGNVHVVGGPGQPQLRPFAMGGAADRRMGICEVIFRAVRIETQRFGIKLTLKHGTADDLEVLNNMTVA</sequence>
<dbReference type="SUPFAM" id="SSF48403">
    <property type="entry name" value="Ankyrin repeat"/>
    <property type="match status" value="1"/>
</dbReference>
<dbReference type="EMBL" id="CDMY01000455">
    <property type="protein sequence ID" value="CEM14173.1"/>
    <property type="molecule type" value="Genomic_DNA"/>
</dbReference>
<protein>
    <submittedName>
        <fullName evidence="1">Uncharacterized protein</fullName>
    </submittedName>
</protein>
<dbReference type="AlphaFoldDB" id="A0A0G4FKP7"/>
<gene>
    <name evidence="1" type="ORF">Vbra_21315</name>
</gene>
<organism evidence="1 2">
    <name type="scientific">Vitrella brassicaformis (strain CCMP3155)</name>
    <dbReference type="NCBI Taxonomy" id="1169540"/>
    <lineage>
        <taxon>Eukaryota</taxon>
        <taxon>Sar</taxon>
        <taxon>Alveolata</taxon>
        <taxon>Colpodellida</taxon>
        <taxon>Vitrellaceae</taxon>
        <taxon>Vitrella</taxon>
    </lineage>
</organism>
<proteinExistence type="predicted"/>
<dbReference type="Gene3D" id="1.25.40.20">
    <property type="entry name" value="Ankyrin repeat-containing domain"/>
    <property type="match status" value="1"/>
</dbReference>
<name>A0A0G4FKP7_VITBC</name>